<feature type="domain" description="Trypanosome variant surface glycoprotein B-type N-terminal" evidence="10">
    <location>
        <begin position="3"/>
        <end position="212"/>
    </location>
</feature>
<evidence type="ECO:0000313" key="11">
    <source>
        <dbReference type="EMBL" id="APD74229.1"/>
    </source>
</evidence>
<accession>A0A1J0R8K1</accession>
<evidence type="ECO:0000256" key="5">
    <source>
        <dbReference type="ARBA" id="ARBA00022729"/>
    </source>
</evidence>
<evidence type="ECO:0000256" key="3">
    <source>
        <dbReference type="ARBA" id="ARBA00022475"/>
    </source>
</evidence>
<evidence type="ECO:0000256" key="2">
    <source>
        <dbReference type="ARBA" id="ARBA00004609"/>
    </source>
</evidence>
<keyword evidence="7" id="KW-0325">Glycoprotein</keyword>
<evidence type="ECO:0000259" key="10">
    <source>
        <dbReference type="Pfam" id="PF13206"/>
    </source>
</evidence>
<reference evidence="11" key="1">
    <citation type="submission" date="2016-08" db="EMBL/GenBank/DDBJ databases">
        <title>VSG repertoire of Trypanosoma brucei EATRO 1125.</title>
        <authorList>
            <person name="Cross G.A."/>
        </authorList>
    </citation>
    <scope>NUCLEOTIDE SEQUENCE</scope>
    <source>
        <strain evidence="11">EATRO 1125</strain>
    </source>
</reference>
<evidence type="ECO:0000256" key="7">
    <source>
        <dbReference type="ARBA" id="ARBA00023180"/>
    </source>
</evidence>
<dbReference type="VEuPathDB" id="TriTrypDB:Tb427_000374900"/>
<evidence type="ECO:0000256" key="1">
    <source>
        <dbReference type="ARBA" id="ARBA00002523"/>
    </source>
</evidence>
<feature type="region of interest" description="Disordered" evidence="9">
    <location>
        <begin position="236"/>
        <end position="255"/>
    </location>
</feature>
<protein>
    <submittedName>
        <fullName evidence="11">Variant surface glycoprotein 1125.2799</fullName>
    </submittedName>
</protein>
<comment type="subcellular location">
    <subcellularLocation>
        <location evidence="2">Cell membrane</location>
        <topology evidence="2">Lipid-anchor</topology>
        <topology evidence="2">GPI-anchor</topology>
    </subcellularLocation>
</comment>
<dbReference type="GO" id="GO:0098552">
    <property type="term" value="C:side of membrane"/>
    <property type="evidence" value="ECO:0007669"/>
    <property type="project" value="UniProtKB-KW"/>
</dbReference>
<dbReference type="GO" id="GO:0005886">
    <property type="term" value="C:plasma membrane"/>
    <property type="evidence" value="ECO:0007669"/>
    <property type="project" value="UniProtKB-SubCell"/>
</dbReference>
<keyword evidence="6" id="KW-0472">Membrane</keyword>
<keyword evidence="3" id="KW-1003">Cell membrane</keyword>
<proteinExistence type="predicted"/>
<evidence type="ECO:0000256" key="4">
    <source>
        <dbReference type="ARBA" id="ARBA00022622"/>
    </source>
</evidence>
<dbReference type="AlphaFoldDB" id="A0A1J0R8K1"/>
<feature type="region of interest" description="Disordered" evidence="9">
    <location>
        <begin position="283"/>
        <end position="326"/>
    </location>
</feature>
<dbReference type="EMBL" id="KX700273">
    <property type="protein sequence ID" value="APD74229.1"/>
    <property type="molecule type" value="Genomic_DNA"/>
</dbReference>
<keyword evidence="5" id="KW-0732">Signal</keyword>
<sequence>MQSLQEKVNAASSEKIQEELDKVVYGSGPTKTDFTESKTVRGGRAVVGNCKQGGKADNYEALGDDFLCVCVSASTTPPTGGKKICSDNSGDFVTKQFPLNNPDDVKATWEELKAKCKLQNNFVTTSAGIRQAVAAIQAHVKIFKGAAYLGTPEGTGACDQTQNNGVCIKYPEYLGSTRPGLHNIGWVSTLLDIADRLESADRAAEQMHSLQELPNNLEADAWQAANETLLTLRSVEAGSQQKSKDHNEARLEEQNKCKNIPNKTAEGCATIGCNFNAIKTKCKPKPGKESKVVGAGEKENEGDGESGCVRHGTEKNACENDKRDGK</sequence>
<name>A0A1J0R8K1_9TRYP</name>
<feature type="compositionally biased region" description="Basic and acidic residues" evidence="9">
    <location>
        <begin position="311"/>
        <end position="326"/>
    </location>
</feature>
<feature type="compositionally biased region" description="Basic and acidic residues" evidence="9">
    <location>
        <begin position="286"/>
        <end position="301"/>
    </location>
</feature>
<dbReference type="InterPro" id="IPR025932">
    <property type="entry name" value="Trypano_VSG_B_N_dom"/>
</dbReference>
<dbReference type="Pfam" id="PF13206">
    <property type="entry name" value="VSG_B"/>
    <property type="match status" value="1"/>
</dbReference>
<comment type="function">
    <text evidence="1">VSG forms a coat on the surface of the parasite. The trypanosome evades the immune response of the host by expressing a series of antigenically distinct VSGs from an estimated 1000 VSG genes.</text>
</comment>
<evidence type="ECO:0000256" key="8">
    <source>
        <dbReference type="ARBA" id="ARBA00023288"/>
    </source>
</evidence>
<evidence type="ECO:0000256" key="9">
    <source>
        <dbReference type="SAM" id="MobiDB-lite"/>
    </source>
</evidence>
<feature type="compositionally biased region" description="Basic and acidic residues" evidence="9">
    <location>
        <begin position="242"/>
        <end position="255"/>
    </location>
</feature>
<keyword evidence="4" id="KW-0336">GPI-anchor</keyword>
<keyword evidence="8" id="KW-0449">Lipoprotein</keyword>
<organism evidence="11">
    <name type="scientific">Trypanosoma brucei</name>
    <dbReference type="NCBI Taxonomy" id="5691"/>
    <lineage>
        <taxon>Eukaryota</taxon>
        <taxon>Discoba</taxon>
        <taxon>Euglenozoa</taxon>
        <taxon>Kinetoplastea</taxon>
        <taxon>Metakinetoplastina</taxon>
        <taxon>Trypanosomatida</taxon>
        <taxon>Trypanosomatidae</taxon>
        <taxon>Trypanosoma</taxon>
    </lineage>
</organism>
<evidence type="ECO:0000256" key="6">
    <source>
        <dbReference type="ARBA" id="ARBA00023136"/>
    </source>
</evidence>